<evidence type="ECO:0000256" key="2">
    <source>
        <dbReference type="SAM" id="MobiDB-lite"/>
    </source>
</evidence>
<gene>
    <name evidence="5" type="ORF">OS889_11730</name>
</gene>
<comment type="caution">
    <text evidence="5">The sequence shown here is derived from an EMBL/GenBank/DDBJ whole genome shotgun (WGS) entry which is preliminary data.</text>
</comment>
<protein>
    <submittedName>
        <fullName evidence="5">Iron-containing alcohol dehydrogenase family protein</fullName>
    </submittedName>
</protein>
<proteinExistence type="predicted"/>
<dbReference type="GO" id="GO:0016491">
    <property type="term" value="F:oxidoreductase activity"/>
    <property type="evidence" value="ECO:0007669"/>
    <property type="project" value="UniProtKB-KW"/>
</dbReference>
<keyword evidence="1" id="KW-0560">Oxidoreductase</keyword>
<name>A0ABD5MCN1_9EURY</name>
<dbReference type="InterPro" id="IPR056798">
    <property type="entry name" value="ADH_Fe_C"/>
</dbReference>
<feature type="domain" description="Fe-containing alcohol dehydrogenase-like C-terminal" evidence="4">
    <location>
        <begin position="215"/>
        <end position="413"/>
    </location>
</feature>
<evidence type="ECO:0000256" key="1">
    <source>
        <dbReference type="ARBA" id="ARBA00023002"/>
    </source>
</evidence>
<dbReference type="Proteomes" id="UP001570511">
    <property type="component" value="Unassembled WGS sequence"/>
</dbReference>
<evidence type="ECO:0000259" key="3">
    <source>
        <dbReference type="Pfam" id="PF00465"/>
    </source>
</evidence>
<organism evidence="5 6">
    <name type="scientific">Halobellus rubicundus</name>
    <dbReference type="NCBI Taxonomy" id="2996466"/>
    <lineage>
        <taxon>Archaea</taxon>
        <taxon>Methanobacteriati</taxon>
        <taxon>Methanobacteriota</taxon>
        <taxon>Stenosarchaea group</taxon>
        <taxon>Halobacteria</taxon>
        <taxon>Halobacteriales</taxon>
        <taxon>Haloferacaceae</taxon>
        <taxon>Halobellus</taxon>
    </lineage>
</organism>
<dbReference type="PANTHER" id="PTHR11496:SF83">
    <property type="entry name" value="HYDROXYACID-OXOACID TRANSHYDROGENASE, MITOCHONDRIAL"/>
    <property type="match status" value="1"/>
</dbReference>
<dbReference type="InterPro" id="IPR001670">
    <property type="entry name" value="ADH_Fe/GldA"/>
</dbReference>
<dbReference type="PANTHER" id="PTHR11496">
    <property type="entry name" value="ALCOHOL DEHYDROGENASE"/>
    <property type="match status" value="1"/>
</dbReference>
<feature type="domain" description="Alcohol dehydrogenase iron-type/glycerol dehydrogenase GldA" evidence="3">
    <location>
        <begin position="13"/>
        <end position="163"/>
    </location>
</feature>
<accession>A0ABD5MCN1</accession>
<dbReference type="AlphaFoldDB" id="A0ABD5MCN1"/>
<dbReference type="EMBL" id="JBGNYA010000001">
    <property type="protein sequence ID" value="MFA1611672.1"/>
    <property type="molecule type" value="Genomic_DNA"/>
</dbReference>
<feature type="region of interest" description="Disordered" evidence="2">
    <location>
        <begin position="169"/>
        <end position="192"/>
    </location>
</feature>
<reference evidence="5 6" key="1">
    <citation type="submission" date="2024-08" db="EMBL/GenBank/DDBJ databases">
        <title>Halobellus sp. MBLA0158 whole genome sequence.</title>
        <authorList>
            <person name="Hwang C.Y."/>
            <person name="Cho E.-S."/>
            <person name="Seo M.-J."/>
        </authorList>
    </citation>
    <scope>NUCLEOTIDE SEQUENCE [LARGE SCALE GENOMIC DNA]</scope>
    <source>
        <strain evidence="5 6">MBLA0158</strain>
    </source>
</reference>
<evidence type="ECO:0000313" key="5">
    <source>
        <dbReference type="EMBL" id="MFA1611672.1"/>
    </source>
</evidence>
<sequence>MTPTEGFTFDFRPGAIRVGAGCVARLGDELDRLGYDRAMLVSGRTVGRTDAVVDPIREGLGDRLVAEFPETTPEKTLGTALDGLETARDHDVDVAVAVGGGSTLDVAKVLGALSSHDDARATAERAIETGDLSVSDGGEPLPIVAVPTTLAGADLSDLAGVTLTLDRGTELDGADAGSSGEGPPSGGVSDPRLMPEALFYDSDLYRTTPTSVLTASAMNGFDKGIEALYSPLATPITDGTAARGLRLLRSGLGTLRAEPMNEARLREVLSGIVAVQYGLAGREGYRASIIHAFGHGFSHGYDVHQGTIHGVVAPHVLRYLFSEIDGRRDLLAEALGVDATGGPEATAGAVIQAVAGVRDDLGLPNRLRDIDGVDQSDFPDVAAAIHDDDLLAVAPDGLDPTPEAIVAILERAW</sequence>
<evidence type="ECO:0000259" key="4">
    <source>
        <dbReference type="Pfam" id="PF25137"/>
    </source>
</evidence>
<dbReference type="Gene3D" id="3.40.50.1970">
    <property type="match status" value="1"/>
</dbReference>
<evidence type="ECO:0000313" key="6">
    <source>
        <dbReference type="Proteomes" id="UP001570511"/>
    </source>
</evidence>
<dbReference type="CDD" id="cd14866">
    <property type="entry name" value="Fe-ADH-like"/>
    <property type="match status" value="1"/>
</dbReference>
<dbReference type="Pfam" id="PF25137">
    <property type="entry name" value="ADH_Fe_C"/>
    <property type="match status" value="1"/>
</dbReference>
<dbReference type="Pfam" id="PF00465">
    <property type="entry name" value="Fe-ADH"/>
    <property type="match status" value="1"/>
</dbReference>
<dbReference type="SUPFAM" id="SSF56796">
    <property type="entry name" value="Dehydroquinate synthase-like"/>
    <property type="match status" value="1"/>
</dbReference>
<keyword evidence="6" id="KW-1185">Reference proteome</keyword>
<dbReference type="Gene3D" id="1.20.1090.10">
    <property type="entry name" value="Dehydroquinate synthase-like - alpha domain"/>
    <property type="match status" value="1"/>
</dbReference>
<dbReference type="RefSeq" id="WP_372390028.1">
    <property type="nucleotide sequence ID" value="NZ_JBGNYA010000001.1"/>
</dbReference>
<dbReference type="InterPro" id="IPR039697">
    <property type="entry name" value="Alcohol_dehydrogenase_Fe"/>
</dbReference>